<evidence type="ECO:0000256" key="10">
    <source>
        <dbReference type="ARBA" id="ARBA00022958"/>
    </source>
</evidence>
<feature type="binding site" evidence="12">
    <location>
        <position position="157"/>
    </location>
    <ligand>
        <name>substrate</name>
    </ligand>
</feature>
<comment type="similarity">
    <text evidence="1">Belongs to the carbohydrate kinase pfkB family.</text>
</comment>
<feature type="binding site" evidence="12">
    <location>
        <position position="299"/>
    </location>
    <ligand>
        <name>K(+)</name>
        <dbReference type="ChEBI" id="CHEBI:29103"/>
    </ligand>
</feature>
<dbReference type="PROSITE" id="PS00584">
    <property type="entry name" value="PFKB_KINASES_2"/>
    <property type="match status" value="1"/>
</dbReference>
<keyword evidence="9 12" id="KW-0460">Magnesium</keyword>
<dbReference type="GO" id="GO:0005524">
    <property type="term" value="F:ATP binding"/>
    <property type="evidence" value="ECO:0007669"/>
    <property type="project" value="UniProtKB-UniRule"/>
</dbReference>
<name>A0A515D9L0_9BURK</name>
<feature type="binding site" evidence="12">
    <location>
        <position position="265"/>
    </location>
    <ligand>
        <name>K(+)</name>
        <dbReference type="ChEBI" id="CHEBI:29103"/>
    </ligand>
</feature>
<keyword evidence="8 12" id="KW-0067">ATP-binding</keyword>
<dbReference type="RefSeq" id="WP_142818265.1">
    <property type="nucleotide sequence ID" value="NZ_CP035503.1"/>
</dbReference>
<protein>
    <recommendedName>
        <fullName evidence="3 12">Ribokinase</fullName>
        <shortName evidence="12">RK</shortName>
        <ecNumber evidence="2 12">2.7.1.15</ecNumber>
    </recommendedName>
</protein>
<dbReference type="Pfam" id="PF00294">
    <property type="entry name" value="PfkB"/>
    <property type="match status" value="1"/>
</dbReference>
<feature type="binding site" evidence="12">
    <location>
        <begin position="55"/>
        <end position="59"/>
    </location>
    <ligand>
        <name>substrate</name>
    </ligand>
</feature>
<feature type="active site" description="Proton acceptor" evidence="12">
    <location>
        <position position="269"/>
    </location>
</feature>
<dbReference type="SUPFAM" id="SSF53613">
    <property type="entry name" value="Ribokinase-like"/>
    <property type="match status" value="1"/>
</dbReference>
<comment type="cofactor">
    <cofactor evidence="12">
        <name>Mg(2+)</name>
        <dbReference type="ChEBI" id="CHEBI:18420"/>
    </cofactor>
    <text evidence="12">Requires a divalent cation, most likely magnesium in vivo, as an electrophilic catalyst to aid phosphoryl group transfer. It is the chelate of the metal and the nucleotide that is the actual substrate.</text>
</comment>
<evidence type="ECO:0000256" key="11">
    <source>
        <dbReference type="ARBA" id="ARBA00023277"/>
    </source>
</evidence>
<dbReference type="NCBIfam" id="TIGR02152">
    <property type="entry name" value="D_ribokin_bact"/>
    <property type="match status" value="1"/>
</dbReference>
<evidence type="ECO:0000256" key="12">
    <source>
        <dbReference type="HAMAP-Rule" id="MF_01987"/>
    </source>
</evidence>
<dbReference type="AlphaFoldDB" id="A0A515D9L0"/>
<dbReference type="EC" id="2.7.1.15" evidence="2 12"/>
<dbReference type="Gene3D" id="3.40.1190.20">
    <property type="match status" value="1"/>
</dbReference>
<feature type="binding site" evidence="12">
    <location>
        <position position="263"/>
    </location>
    <ligand>
        <name>K(+)</name>
        <dbReference type="ChEBI" id="CHEBI:29103"/>
    </ligand>
</feature>
<evidence type="ECO:0000256" key="7">
    <source>
        <dbReference type="ARBA" id="ARBA00022777"/>
    </source>
</evidence>
<feature type="binding site" evidence="12">
    <location>
        <position position="201"/>
    </location>
    <ligand>
        <name>ATP</name>
        <dbReference type="ChEBI" id="CHEBI:30616"/>
    </ligand>
</feature>
<evidence type="ECO:0000256" key="4">
    <source>
        <dbReference type="ARBA" id="ARBA00022679"/>
    </source>
</evidence>
<dbReference type="CDD" id="cd01174">
    <property type="entry name" value="ribokinase"/>
    <property type="match status" value="1"/>
</dbReference>
<dbReference type="HAMAP" id="MF_01987">
    <property type="entry name" value="Ribokinase"/>
    <property type="match status" value="1"/>
</dbReference>
<comment type="subcellular location">
    <subcellularLocation>
        <location evidence="12">Cytoplasm</location>
    </subcellularLocation>
</comment>
<feature type="binding site" evidence="12">
    <location>
        <position position="269"/>
    </location>
    <ligand>
        <name>substrate</name>
    </ligand>
</feature>
<comment type="function">
    <text evidence="12">Catalyzes the phosphorylation of ribose at O-5 in a reaction requiring ATP and magnesium. The resulting D-ribose-5-phosphate can then be used either for sythesis of nucleotides, histidine, and tryptophan, or as a component of the pentose phosphate pathway.</text>
</comment>
<dbReference type="KEGG" id="rhf:EUB48_07220"/>
<evidence type="ECO:0000256" key="2">
    <source>
        <dbReference type="ARBA" id="ARBA00012035"/>
    </source>
</evidence>
<dbReference type="InterPro" id="IPR029056">
    <property type="entry name" value="Ribokinase-like"/>
</dbReference>
<dbReference type="PRINTS" id="PR00990">
    <property type="entry name" value="RIBOKINASE"/>
</dbReference>
<dbReference type="PROSITE" id="PS00583">
    <property type="entry name" value="PFKB_KINASES_1"/>
    <property type="match status" value="1"/>
</dbReference>
<feature type="binding site" evidence="12">
    <location>
        <position position="302"/>
    </location>
    <ligand>
        <name>K(+)</name>
        <dbReference type="ChEBI" id="CHEBI:29103"/>
    </ligand>
</feature>
<feature type="binding site" evidence="12">
    <location>
        <begin position="268"/>
        <end position="269"/>
    </location>
    <ligand>
        <name>ATP</name>
        <dbReference type="ChEBI" id="CHEBI:30616"/>
    </ligand>
</feature>
<keyword evidence="12" id="KW-0963">Cytoplasm</keyword>
<comment type="activity regulation">
    <text evidence="12">Activated by a monovalent cation that binds near, but not in, the active site. The most likely occupant of the site in vivo is potassium. Ion binding induces a conformational change that may alter substrate affinity.</text>
</comment>
<comment type="pathway">
    <text evidence="12">Carbohydrate metabolism; D-ribose degradation; D-ribose 5-phosphate from beta-D-ribopyranose: step 2/2.</text>
</comment>
<gene>
    <name evidence="12 14" type="primary">rbsK</name>
    <name evidence="14" type="ORF">EUB48_07220</name>
</gene>
<dbReference type="OrthoDB" id="9795789at2"/>
<keyword evidence="4 12" id="KW-0808">Transferase</keyword>
<evidence type="ECO:0000256" key="6">
    <source>
        <dbReference type="ARBA" id="ARBA00022741"/>
    </source>
</evidence>
<evidence type="ECO:0000256" key="5">
    <source>
        <dbReference type="ARBA" id="ARBA00022723"/>
    </source>
</evidence>
<keyword evidence="10 12" id="KW-0630">Potassium</keyword>
<keyword evidence="15" id="KW-1185">Reference proteome</keyword>
<dbReference type="GO" id="GO:0004747">
    <property type="term" value="F:ribokinase activity"/>
    <property type="evidence" value="ECO:0007669"/>
    <property type="project" value="UniProtKB-UniRule"/>
</dbReference>
<organism evidence="14 15">
    <name type="scientific">Rhodoferax sediminis</name>
    <dbReference type="NCBI Taxonomy" id="2509614"/>
    <lineage>
        <taxon>Bacteria</taxon>
        <taxon>Pseudomonadati</taxon>
        <taxon>Pseudomonadota</taxon>
        <taxon>Betaproteobacteria</taxon>
        <taxon>Burkholderiales</taxon>
        <taxon>Comamonadaceae</taxon>
        <taxon>Rhodoferax</taxon>
    </lineage>
</organism>
<evidence type="ECO:0000256" key="9">
    <source>
        <dbReference type="ARBA" id="ARBA00022842"/>
    </source>
</evidence>
<reference evidence="14 15" key="1">
    <citation type="submission" date="2019-01" db="EMBL/GenBank/DDBJ databases">
        <title>Genomic insights into a novel species Rhodoferax sp.</title>
        <authorList>
            <person name="Jin L."/>
        </authorList>
    </citation>
    <scope>NUCLEOTIDE SEQUENCE [LARGE SCALE GENOMIC DNA]</scope>
    <source>
        <strain evidence="14 15">CHu59-6-5</strain>
    </source>
</reference>
<feature type="binding site" evidence="12">
    <location>
        <position position="308"/>
    </location>
    <ligand>
        <name>K(+)</name>
        <dbReference type="ChEBI" id="CHEBI:29103"/>
    </ligand>
</feature>
<comment type="catalytic activity">
    <reaction evidence="12">
        <text>D-ribose + ATP = D-ribose 5-phosphate + ADP + H(+)</text>
        <dbReference type="Rhea" id="RHEA:13697"/>
        <dbReference type="ChEBI" id="CHEBI:15378"/>
        <dbReference type="ChEBI" id="CHEBI:30616"/>
        <dbReference type="ChEBI" id="CHEBI:47013"/>
        <dbReference type="ChEBI" id="CHEBI:78346"/>
        <dbReference type="ChEBI" id="CHEBI:456216"/>
        <dbReference type="EC" id="2.7.1.15"/>
    </reaction>
</comment>
<dbReference type="PANTHER" id="PTHR10584:SF166">
    <property type="entry name" value="RIBOKINASE"/>
    <property type="match status" value="1"/>
</dbReference>
<dbReference type="GO" id="GO:0005829">
    <property type="term" value="C:cytosol"/>
    <property type="evidence" value="ECO:0007669"/>
    <property type="project" value="TreeGrafter"/>
</dbReference>
<evidence type="ECO:0000313" key="15">
    <source>
        <dbReference type="Proteomes" id="UP000316798"/>
    </source>
</evidence>
<evidence type="ECO:0000256" key="1">
    <source>
        <dbReference type="ARBA" id="ARBA00005380"/>
    </source>
</evidence>
<feature type="binding site" evidence="12">
    <location>
        <begin position="237"/>
        <end position="242"/>
    </location>
    <ligand>
        <name>ATP</name>
        <dbReference type="ChEBI" id="CHEBI:30616"/>
    </ligand>
</feature>
<evidence type="ECO:0000256" key="3">
    <source>
        <dbReference type="ARBA" id="ARBA00016943"/>
    </source>
</evidence>
<dbReference type="EMBL" id="CP035503">
    <property type="protein sequence ID" value="QDL37098.1"/>
    <property type="molecule type" value="Genomic_DNA"/>
</dbReference>
<dbReference type="InterPro" id="IPR011611">
    <property type="entry name" value="PfkB_dom"/>
</dbReference>
<keyword evidence="5 12" id="KW-0479">Metal-binding</keyword>
<keyword evidence="7 12" id="KW-0418">Kinase</keyword>
<dbReference type="GO" id="GO:0046872">
    <property type="term" value="F:metal ion binding"/>
    <property type="evidence" value="ECO:0007669"/>
    <property type="project" value="UniProtKB-KW"/>
</dbReference>
<dbReference type="InterPro" id="IPR002173">
    <property type="entry name" value="Carboh/pur_kinase_PfkB_CS"/>
</dbReference>
<feature type="binding site" evidence="12">
    <location>
        <position position="304"/>
    </location>
    <ligand>
        <name>K(+)</name>
        <dbReference type="ChEBI" id="CHEBI:29103"/>
    </ligand>
</feature>
<dbReference type="InterPro" id="IPR002139">
    <property type="entry name" value="Ribo/fructo_kinase"/>
</dbReference>
<evidence type="ECO:0000259" key="13">
    <source>
        <dbReference type="Pfam" id="PF00294"/>
    </source>
</evidence>
<keyword evidence="11 12" id="KW-0119">Carbohydrate metabolism</keyword>
<dbReference type="PANTHER" id="PTHR10584">
    <property type="entry name" value="SUGAR KINASE"/>
    <property type="match status" value="1"/>
</dbReference>
<accession>A0A515D9L0</accession>
<proteinExistence type="inferred from homology"/>
<keyword evidence="6 12" id="KW-0547">Nucleotide-binding</keyword>
<comment type="caution">
    <text evidence="12">Lacks conserved residue(s) required for the propagation of feature annotation.</text>
</comment>
<comment type="subunit">
    <text evidence="12">Homodimer.</text>
</comment>
<evidence type="ECO:0000313" key="14">
    <source>
        <dbReference type="EMBL" id="QDL37098.1"/>
    </source>
</evidence>
<evidence type="ECO:0000256" key="8">
    <source>
        <dbReference type="ARBA" id="ARBA00022840"/>
    </source>
</evidence>
<dbReference type="Proteomes" id="UP000316798">
    <property type="component" value="Chromosome"/>
</dbReference>
<dbReference type="GO" id="GO:0019303">
    <property type="term" value="P:D-ribose catabolic process"/>
    <property type="evidence" value="ECO:0007669"/>
    <property type="project" value="UniProtKB-UniRule"/>
</dbReference>
<feature type="binding site" evidence="12">
    <location>
        <begin position="27"/>
        <end position="29"/>
    </location>
    <ligand>
        <name>substrate</name>
    </ligand>
</feature>
<dbReference type="InterPro" id="IPR011877">
    <property type="entry name" value="Ribokinase"/>
</dbReference>
<dbReference type="UniPathway" id="UPA00916">
    <property type="reaction ID" value="UER00889"/>
</dbReference>
<comment type="similarity">
    <text evidence="12">Belongs to the carbohydrate kinase PfkB family. Ribokinase subfamily.</text>
</comment>
<sequence>MALPALPKVSHDTASAPPRIVVLGSLNMDLVLRVPHAPEAGETLQGHSIHTVPGGKGGNQAVSCARQGAAVSLLGRVGADDYGQALRAALTRDGIDHGGVQTDAQEPTGVALVMVDDAAQNRIVVIAGANARVEVDAHDPELAQRLQHAAFLVAQFETPLAQVVTAAALAHRIGCKVMLNPSPAQALPAQLWPLLDTLVVNEVEARLLSGRVADTPAEAAKAACALRARGVARVVVTLGAGGAVAADTQGCRHHPALAVTAVDTTAAGDTFLGALAVTLADGQSFDAAVRHGIRAAALCVTQVGAQPSIPDRDAVLRSALPPDWIPL</sequence>
<feature type="domain" description="Carbohydrate kinase PfkB" evidence="13">
    <location>
        <begin position="19"/>
        <end position="311"/>
    </location>
</feature>